<feature type="domain" description="PglD N-terminal" evidence="7">
    <location>
        <begin position="4"/>
        <end position="82"/>
    </location>
</feature>
<feature type="active site" description="Proton acceptor" evidence="5">
    <location>
        <position position="136"/>
    </location>
</feature>
<feature type="binding site" evidence="6">
    <location>
        <position position="71"/>
    </location>
    <ligand>
        <name>substrate</name>
    </ligand>
</feature>
<keyword evidence="2" id="KW-0808">Transferase</keyword>
<evidence type="ECO:0000256" key="1">
    <source>
        <dbReference type="ARBA" id="ARBA00007274"/>
    </source>
</evidence>
<dbReference type="CDD" id="cd03360">
    <property type="entry name" value="LbH_AT_putative"/>
    <property type="match status" value="1"/>
</dbReference>
<dbReference type="SUPFAM" id="SSF51161">
    <property type="entry name" value="Trimeric LpxA-like enzymes"/>
    <property type="match status" value="1"/>
</dbReference>
<feature type="binding site" evidence="6">
    <location>
        <begin position="10"/>
        <end position="12"/>
    </location>
    <ligand>
        <name>substrate</name>
    </ligand>
</feature>
<dbReference type="Pfam" id="PF17836">
    <property type="entry name" value="PglD_N"/>
    <property type="match status" value="1"/>
</dbReference>
<dbReference type="InterPro" id="IPR018357">
    <property type="entry name" value="Hexapep_transf_CS"/>
</dbReference>
<evidence type="ECO:0000256" key="5">
    <source>
        <dbReference type="PIRSR" id="PIRSR620019-1"/>
    </source>
</evidence>
<dbReference type="InterPro" id="IPR011004">
    <property type="entry name" value="Trimer_LpxA-like_sf"/>
</dbReference>
<dbReference type="PROSITE" id="PS00101">
    <property type="entry name" value="HEXAPEP_TRANSFERASES"/>
    <property type="match status" value="1"/>
</dbReference>
<dbReference type="GO" id="GO:0016746">
    <property type="term" value="F:acyltransferase activity"/>
    <property type="evidence" value="ECO:0007669"/>
    <property type="project" value="UniProtKB-KW"/>
</dbReference>
<dbReference type="InterPro" id="IPR041561">
    <property type="entry name" value="PglD_N"/>
</dbReference>
<dbReference type="Proteomes" id="UP000094009">
    <property type="component" value="Unassembled WGS sequence"/>
</dbReference>
<keyword evidence="4" id="KW-0012">Acyltransferase</keyword>
<sequence length="212" mass="21408">MDSLVVAGASGHARVIASAAQKSGKFSVLGYLDNNLPAGLLVDGLPILGGDDILTNLKKSIADLKVIVGIGDNALRQSVAAKISITDFATVVHPNAVVADDVQIGDGSFVAASATINVGVRIGCHVIVNTSSSIDHDCDIADFSSISPGAILTGGVSLRRGAMIGAGAVISPNLEVGQHAVVGAGTVVIRSLPQDTCWVGVPARQIAKSPKQ</sequence>
<comment type="caution">
    <text evidence="8">The sequence shown here is derived from an EMBL/GenBank/DDBJ whole genome shotgun (WGS) entry which is preliminary data.</text>
</comment>
<evidence type="ECO:0000259" key="7">
    <source>
        <dbReference type="Pfam" id="PF17836"/>
    </source>
</evidence>
<evidence type="ECO:0000256" key="6">
    <source>
        <dbReference type="PIRSR" id="PIRSR620019-2"/>
    </source>
</evidence>
<accession>A0A853L3N1</accession>
<dbReference type="EMBL" id="JPVZ01000001">
    <property type="protein sequence ID" value="OAZ11918.1"/>
    <property type="molecule type" value="Genomic_DNA"/>
</dbReference>
<organism evidence="8 9">
    <name type="scientific">Thalassospira tepidiphila MCCC 1A03514</name>
    <dbReference type="NCBI Taxonomy" id="1177930"/>
    <lineage>
        <taxon>Bacteria</taxon>
        <taxon>Pseudomonadati</taxon>
        <taxon>Pseudomonadota</taxon>
        <taxon>Alphaproteobacteria</taxon>
        <taxon>Rhodospirillales</taxon>
        <taxon>Thalassospiraceae</taxon>
        <taxon>Thalassospira</taxon>
    </lineage>
</organism>
<dbReference type="RefSeq" id="WP_064779738.1">
    <property type="nucleotide sequence ID" value="NZ_JPVZ01000001.1"/>
</dbReference>
<evidence type="ECO:0000256" key="3">
    <source>
        <dbReference type="ARBA" id="ARBA00022737"/>
    </source>
</evidence>
<dbReference type="InterPro" id="IPR050179">
    <property type="entry name" value="Trans_hexapeptide_repeat"/>
</dbReference>
<evidence type="ECO:0000313" key="8">
    <source>
        <dbReference type="EMBL" id="OAZ11918.1"/>
    </source>
</evidence>
<gene>
    <name evidence="8" type="ORF">TH4_02230</name>
</gene>
<protein>
    <recommendedName>
        <fullName evidence="7">PglD N-terminal domain-containing protein</fullName>
    </recommendedName>
</protein>
<evidence type="ECO:0000256" key="2">
    <source>
        <dbReference type="ARBA" id="ARBA00022679"/>
    </source>
</evidence>
<evidence type="ECO:0000256" key="4">
    <source>
        <dbReference type="ARBA" id="ARBA00023315"/>
    </source>
</evidence>
<comment type="similarity">
    <text evidence="1">Belongs to the transferase hexapeptide repeat family.</text>
</comment>
<dbReference type="PANTHER" id="PTHR43300:SF7">
    <property type="entry name" value="UDP-N-ACETYLBACILLOSAMINE N-ACETYLTRANSFERASE"/>
    <property type="match status" value="1"/>
</dbReference>
<dbReference type="AlphaFoldDB" id="A0A853L3N1"/>
<dbReference type="InterPro" id="IPR001451">
    <property type="entry name" value="Hexapep"/>
</dbReference>
<dbReference type="InterPro" id="IPR020019">
    <property type="entry name" value="AcTrfase_PglD-like"/>
</dbReference>
<dbReference type="Gene3D" id="3.40.50.20">
    <property type="match status" value="1"/>
</dbReference>
<dbReference type="Pfam" id="PF00132">
    <property type="entry name" value="Hexapep"/>
    <property type="match status" value="1"/>
</dbReference>
<dbReference type="PANTHER" id="PTHR43300">
    <property type="entry name" value="ACETYLTRANSFERASE"/>
    <property type="match status" value="1"/>
</dbReference>
<name>A0A853L3N1_9PROT</name>
<dbReference type="NCBIfam" id="TIGR03570">
    <property type="entry name" value="NeuD_NnaD"/>
    <property type="match status" value="1"/>
</dbReference>
<reference evidence="8 9" key="1">
    <citation type="submission" date="2014-07" db="EMBL/GenBank/DDBJ databases">
        <title>Draft genome sequence of Thalassospira tepidiphila 1-1B.</title>
        <authorList>
            <person name="Lai Q."/>
            <person name="Shao Z."/>
        </authorList>
    </citation>
    <scope>NUCLEOTIDE SEQUENCE [LARGE SCALE GENOMIC DNA]</scope>
    <source>
        <strain evidence="8 9">MCCC 1A03514</strain>
    </source>
</reference>
<evidence type="ECO:0000313" key="9">
    <source>
        <dbReference type="Proteomes" id="UP000094009"/>
    </source>
</evidence>
<proteinExistence type="inferred from homology"/>
<feature type="site" description="Increases basicity of active site His" evidence="5">
    <location>
        <position position="137"/>
    </location>
</feature>
<dbReference type="Gene3D" id="2.160.10.10">
    <property type="entry name" value="Hexapeptide repeat proteins"/>
    <property type="match status" value="1"/>
</dbReference>
<keyword evidence="3" id="KW-0677">Repeat</keyword>